<keyword evidence="1" id="KW-0732">Signal</keyword>
<feature type="signal peptide" evidence="1">
    <location>
        <begin position="1"/>
        <end position="26"/>
    </location>
</feature>
<evidence type="ECO:0008006" key="6">
    <source>
        <dbReference type="Google" id="ProtNLM"/>
    </source>
</evidence>
<dbReference type="AlphaFoldDB" id="A0A358HV07"/>
<sequence length="339" mass="38669">MQKKLRPTIIGILASFLFFAGNVAQAETLNIAFPSGLKELFKYEFNVIELALENSDADMSLNVTEIDGLSGSRLVEMLKAGETDVIFGGYSPQRNESLLQINIPMTRGMLGHRVFMTHRDNLPALRQVKTLTDLKQFCIGAGSDWPDADIMEQNGFCVDRAPRNRLWDMLENKRFPLLTRAAHEAFRELPDLQRKYPDLVLVPDISLVYKFDFFIYVRKGNTQLQQLLTTGLERAYASGAFMKNFERDPSISHALAELSRLPYTFTIRNPILDPTTKNIDPKYWHGNLEFDTHQNRSSCPKNKITCPEQEGINMRYITDPSRFYLIAAKTPAFSVPLSY</sequence>
<dbReference type="Proteomes" id="UP000264179">
    <property type="component" value="Unassembled WGS sequence"/>
</dbReference>
<gene>
    <name evidence="2" type="ORF">DEF21_14105</name>
    <name evidence="3" type="ORF">DHR80_17430</name>
</gene>
<feature type="chain" id="PRO_5036067743" description="Solute-binding protein family 3/N-terminal domain-containing protein" evidence="1">
    <location>
        <begin position="27"/>
        <end position="339"/>
    </location>
</feature>
<evidence type="ECO:0000313" key="3">
    <source>
        <dbReference type="EMBL" id="HCW68942.1"/>
    </source>
</evidence>
<dbReference type="RefSeq" id="WP_276653769.1">
    <property type="nucleotide sequence ID" value="NZ_DOOG01000119.1"/>
</dbReference>
<reference evidence="4 5" key="1">
    <citation type="journal article" date="2018" name="Nat. Biotechnol.">
        <title>A standardized bacterial taxonomy based on genome phylogeny substantially revises the tree of life.</title>
        <authorList>
            <person name="Parks D.H."/>
            <person name="Chuvochina M."/>
            <person name="Waite D.W."/>
            <person name="Rinke C."/>
            <person name="Skarshewski A."/>
            <person name="Chaumeil P.A."/>
            <person name="Hugenholtz P."/>
        </authorList>
    </citation>
    <scope>NUCLEOTIDE SEQUENCE [LARGE SCALE GENOMIC DNA]</scope>
    <source>
        <strain evidence="2">UBA8707</strain>
        <strain evidence="3">UBA9881</strain>
    </source>
</reference>
<name>A0A358HV07_9PROT</name>
<proteinExistence type="predicted"/>
<organism evidence="2 5">
    <name type="scientific">Thalassospira lucentensis</name>
    <dbReference type="NCBI Taxonomy" id="168935"/>
    <lineage>
        <taxon>Bacteria</taxon>
        <taxon>Pseudomonadati</taxon>
        <taxon>Pseudomonadota</taxon>
        <taxon>Alphaproteobacteria</taxon>
        <taxon>Rhodospirillales</taxon>
        <taxon>Thalassospiraceae</taxon>
        <taxon>Thalassospira</taxon>
    </lineage>
</organism>
<evidence type="ECO:0000313" key="5">
    <source>
        <dbReference type="Proteomes" id="UP000264753"/>
    </source>
</evidence>
<evidence type="ECO:0000256" key="1">
    <source>
        <dbReference type="SAM" id="SignalP"/>
    </source>
</evidence>
<dbReference type="EMBL" id="DPOP01000138">
    <property type="protein sequence ID" value="HCW68942.1"/>
    <property type="molecule type" value="Genomic_DNA"/>
</dbReference>
<accession>A0A358HV07</accession>
<comment type="caution">
    <text evidence="2">The sequence shown here is derived from an EMBL/GenBank/DDBJ whole genome shotgun (WGS) entry which is preliminary data.</text>
</comment>
<evidence type="ECO:0000313" key="4">
    <source>
        <dbReference type="Proteomes" id="UP000264179"/>
    </source>
</evidence>
<dbReference type="EMBL" id="DOOG01000119">
    <property type="protein sequence ID" value="HBU99017.1"/>
    <property type="molecule type" value="Genomic_DNA"/>
</dbReference>
<dbReference type="Proteomes" id="UP000264753">
    <property type="component" value="Unassembled WGS sequence"/>
</dbReference>
<dbReference type="SUPFAM" id="SSF53850">
    <property type="entry name" value="Periplasmic binding protein-like II"/>
    <property type="match status" value="1"/>
</dbReference>
<evidence type="ECO:0000313" key="2">
    <source>
        <dbReference type="EMBL" id="HBU99017.1"/>
    </source>
</evidence>
<protein>
    <recommendedName>
        <fullName evidence="6">Solute-binding protein family 3/N-terminal domain-containing protein</fullName>
    </recommendedName>
</protein>